<sequence length="91" mass="10067">MKYLVAAVSMLMLVACNSNQSTTAGQTEELPPPTTPVEATPVATETVEPAQDPMRELWERYCNHEALTVEERQMIAESTMPVDLQATCIQK</sequence>
<dbReference type="PROSITE" id="PS51257">
    <property type="entry name" value="PROKAR_LIPOPROTEIN"/>
    <property type="match status" value="1"/>
</dbReference>
<dbReference type="AlphaFoldDB" id="A0A4P9VRU8"/>
<keyword evidence="3" id="KW-1185">Reference proteome</keyword>
<feature type="chain" id="PRO_5020981054" evidence="1">
    <location>
        <begin position="21"/>
        <end position="91"/>
    </location>
</feature>
<evidence type="ECO:0000313" key="2">
    <source>
        <dbReference type="EMBL" id="RDH44790.1"/>
    </source>
</evidence>
<keyword evidence="1" id="KW-0732">Signal</keyword>
<evidence type="ECO:0000256" key="1">
    <source>
        <dbReference type="SAM" id="SignalP"/>
    </source>
</evidence>
<evidence type="ECO:0000313" key="3">
    <source>
        <dbReference type="Proteomes" id="UP000257039"/>
    </source>
</evidence>
<name>A0A4P9VRU8_9GAMM</name>
<gene>
    <name evidence="2" type="ORF">B9G39_15860</name>
</gene>
<proteinExistence type="predicted"/>
<accession>A0A4P9VRU8</accession>
<protein>
    <submittedName>
        <fullName evidence="2">Uncharacterized protein</fullName>
    </submittedName>
</protein>
<dbReference type="EMBL" id="NDXW01000001">
    <property type="protein sequence ID" value="RDH44790.1"/>
    <property type="molecule type" value="Genomic_DNA"/>
</dbReference>
<organism evidence="2 3">
    <name type="scientific">Zooshikella ganghwensis</name>
    <dbReference type="NCBI Taxonomy" id="202772"/>
    <lineage>
        <taxon>Bacteria</taxon>
        <taxon>Pseudomonadati</taxon>
        <taxon>Pseudomonadota</taxon>
        <taxon>Gammaproteobacteria</taxon>
        <taxon>Oceanospirillales</taxon>
        <taxon>Zooshikellaceae</taxon>
        <taxon>Zooshikella</taxon>
    </lineage>
</organism>
<feature type="signal peptide" evidence="1">
    <location>
        <begin position="1"/>
        <end position="20"/>
    </location>
</feature>
<dbReference type="RefSeq" id="WP_094787867.1">
    <property type="nucleotide sequence ID" value="NZ_JAEVHG010000012.1"/>
</dbReference>
<reference evidence="2 3" key="1">
    <citation type="submission" date="2017-04" db="EMBL/GenBank/DDBJ databases">
        <title>Draft genome sequence of Zooshikella ganghwensis VG4 isolated from Red Sea sediments.</title>
        <authorList>
            <person name="Rehman Z."/>
            <person name="Alam I."/>
            <person name="Kamau A."/>
            <person name="Bajic V."/>
            <person name="Leiknes T."/>
        </authorList>
    </citation>
    <scope>NUCLEOTIDE SEQUENCE [LARGE SCALE GENOMIC DNA]</scope>
    <source>
        <strain evidence="2 3">VG4</strain>
    </source>
</reference>
<comment type="caution">
    <text evidence="2">The sequence shown here is derived from an EMBL/GenBank/DDBJ whole genome shotgun (WGS) entry which is preliminary data.</text>
</comment>
<dbReference type="Proteomes" id="UP000257039">
    <property type="component" value="Unassembled WGS sequence"/>
</dbReference>